<gene>
    <name evidence="2" type="ORF">FC40_GL001203</name>
</gene>
<accession>A0A0R1WGZ6</accession>
<name>A0A0R1WGZ6_9LACO</name>
<dbReference type="STRING" id="1423755.FC40_GL001203"/>
<feature type="compositionally biased region" description="Basic and acidic residues" evidence="1">
    <location>
        <begin position="526"/>
        <end position="543"/>
    </location>
</feature>
<dbReference type="PATRIC" id="fig|1423755.3.peg.1271"/>
<organism evidence="2 3">
    <name type="scientific">Ligilactobacillus hayakitensis DSM 18933 = JCM 14209</name>
    <dbReference type="NCBI Taxonomy" id="1423755"/>
    <lineage>
        <taxon>Bacteria</taxon>
        <taxon>Bacillati</taxon>
        <taxon>Bacillota</taxon>
        <taxon>Bacilli</taxon>
        <taxon>Lactobacillales</taxon>
        <taxon>Lactobacillaceae</taxon>
        <taxon>Ligilactobacillus</taxon>
    </lineage>
</organism>
<keyword evidence="3" id="KW-1185">Reference proteome</keyword>
<evidence type="ECO:0000313" key="3">
    <source>
        <dbReference type="Proteomes" id="UP000051054"/>
    </source>
</evidence>
<dbReference type="OrthoDB" id="1395829at2"/>
<dbReference type="EMBL" id="AZGD01000107">
    <property type="protein sequence ID" value="KRM17306.1"/>
    <property type="molecule type" value="Genomic_DNA"/>
</dbReference>
<comment type="caution">
    <text evidence="2">The sequence shown here is derived from an EMBL/GenBank/DDBJ whole genome shotgun (WGS) entry which is preliminary data.</text>
</comment>
<evidence type="ECO:0000313" key="2">
    <source>
        <dbReference type="EMBL" id="KRM17306.1"/>
    </source>
</evidence>
<feature type="region of interest" description="Disordered" evidence="1">
    <location>
        <begin position="510"/>
        <end position="543"/>
    </location>
</feature>
<dbReference type="eggNOG" id="COG3727">
    <property type="taxonomic scope" value="Bacteria"/>
</dbReference>
<proteinExistence type="predicted"/>
<protein>
    <submittedName>
        <fullName evidence="2">Uncharacterized protein</fullName>
    </submittedName>
</protein>
<sequence>MFVNLKQEGWYFPSGKDLQKESGSNALIEMFNDHPLTSLAREICQNSLDAKREGLDKPVRVEFKVFDVLTKDIPGYEQLKSDILIRAQKEWNHDYKTKKMIEQMQELLDKKKIKVMKISDFNTTGLRQENWESLIEQVGSSVKKDNNSAGSFGIGKGAPFAVSKLRTVVYSTLADEGLKTMGVMKFVSIPGDKTGYTTQGTGYFGKNSTKVAREGKIEFDPEITRSEKGTDIYIVGFNEDLAENWEKEITYSLVDNFLFSFFKKKLEVVVGSNKGHILIDYKAAKKIINENRNDKKFNRKYPTIVGYLDVLEDPNRKELKLTAFEKAYMLEPGEVHLYVSDKGVGNRRVLMTRNAGMKIKDQKNISSYLDFSGIFYAEGPLINKRLKVLENPNHDDWSKDRSSSPRDAEKFLKFMTSSIRDAIISEFKNNSEEEVSAYGVSDFLPEDLDSIRNNKKDSKENIFGDTSKFEIKLPKVKSNKVAVRKRNSGNGDLETDELNAISVVEGGTSAGTAYDGNGKGGGTSTENDHGIGDRKGKNKEDENGKKVYARKGKKRETVTELSYRIIEDNYKLGKYKLVIKPNRKLNHVELHVTFIGDNGIAYDITLVQSSINHMPVEHDGANIYIDSLQKGKWQTINLTITEKSRLKLEVQVNADK</sequence>
<reference evidence="2 3" key="1">
    <citation type="journal article" date="2015" name="Genome Announc.">
        <title>Expanding the biotechnology potential of lactobacilli through comparative genomics of 213 strains and associated genera.</title>
        <authorList>
            <person name="Sun Z."/>
            <person name="Harris H.M."/>
            <person name="McCann A."/>
            <person name="Guo C."/>
            <person name="Argimon S."/>
            <person name="Zhang W."/>
            <person name="Yang X."/>
            <person name="Jeffery I.B."/>
            <person name="Cooney J.C."/>
            <person name="Kagawa T.F."/>
            <person name="Liu W."/>
            <person name="Song Y."/>
            <person name="Salvetti E."/>
            <person name="Wrobel A."/>
            <person name="Rasinkangas P."/>
            <person name="Parkhill J."/>
            <person name="Rea M.C."/>
            <person name="O'Sullivan O."/>
            <person name="Ritari J."/>
            <person name="Douillard F.P."/>
            <person name="Paul Ross R."/>
            <person name="Yang R."/>
            <person name="Briner A.E."/>
            <person name="Felis G.E."/>
            <person name="de Vos W.M."/>
            <person name="Barrangou R."/>
            <person name="Klaenhammer T.R."/>
            <person name="Caufield P.W."/>
            <person name="Cui Y."/>
            <person name="Zhang H."/>
            <person name="O'Toole P.W."/>
        </authorList>
    </citation>
    <scope>NUCLEOTIDE SEQUENCE [LARGE SCALE GENOMIC DNA]</scope>
    <source>
        <strain evidence="2 3">DSM 18933</strain>
    </source>
</reference>
<dbReference type="AlphaFoldDB" id="A0A0R1WGZ6"/>
<dbReference type="Proteomes" id="UP000051054">
    <property type="component" value="Unassembled WGS sequence"/>
</dbReference>
<evidence type="ECO:0000256" key="1">
    <source>
        <dbReference type="SAM" id="MobiDB-lite"/>
    </source>
</evidence>